<proteinExistence type="predicted"/>
<dbReference type="AlphaFoldDB" id="A0A8R1TLN0"/>
<name>A0A8R1TLN0_ONCVO</name>
<evidence type="ECO:0000313" key="1">
    <source>
        <dbReference type="EnsemblMetazoa" id="OVOC11696.1"/>
    </source>
</evidence>
<dbReference type="EnsemblMetazoa" id="OVOC11696.1">
    <property type="protein sequence ID" value="OVOC11696.1"/>
    <property type="gene ID" value="WBGene00248505"/>
</dbReference>
<dbReference type="Proteomes" id="UP000024404">
    <property type="component" value="Unassembled WGS sequence"/>
</dbReference>
<protein>
    <submittedName>
        <fullName evidence="1">Uncharacterized protein</fullName>
    </submittedName>
</protein>
<reference evidence="2" key="1">
    <citation type="submission" date="2013-10" db="EMBL/GenBank/DDBJ databases">
        <title>Genome sequencing of Onchocerca volvulus.</title>
        <authorList>
            <person name="Cotton J."/>
            <person name="Tsai J."/>
            <person name="Stanley E."/>
            <person name="Tracey A."/>
            <person name="Holroyd N."/>
            <person name="Lustigman S."/>
            <person name="Berriman M."/>
        </authorList>
    </citation>
    <scope>NUCLEOTIDE SEQUENCE</scope>
</reference>
<organism evidence="1 2">
    <name type="scientific">Onchocerca volvulus</name>
    <dbReference type="NCBI Taxonomy" id="6282"/>
    <lineage>
        <taxon>Eukaryota</taxon>
        <taxon>Metazoa</taxon>
        <taxon>Ecdysozoa</taxon>
        <taxon>Nematoda</taxon>
        <taxon>Chromadorea</taxon>
        <taxon>Rhabditida</taxon>
        <taxon>Spirurina</taxon>
        <taxon>Spiruromorpha</taxon>
        <taxon>Filarioidea</taxon>
        <taxon>Onchocercidae</taxon>
        <taxon>Onchocerca</taxon>
    </lineage>
</organism>
<sequence>MLLDIVTSPRRAPIFFVVNFSQLWRVMSTNSQISPVSLGDLIVALVDQLPEIFGTELIWIALNCVDLRSLVLNWCVEFA</sequence>
<keyword evidence="2" id="KW-1185">Reference proteome</keyword>
<dbReference type="EMBL" id="CMVM020000003">
    <property type="status" value="NOT_ANNOTATED_CDS"/>
    <property type="molecule type" value="Genomic_DNA"/>
</dbReference>
<reference evidence="1" key="2">
    <citation type="submission" date="2022-06" db="UniProtKB">
        <authorList>
            <consortium name="EnsemblMetazoa"/>
        </authorList>
    </citation>
    <scope>IDENTIFICATION</scope>
</reference>
<accession>A0A8R1TLN0</accession>
<evidence type="ECO:0000313" key="2">
    <source>
        <dbReference type="Proteomes" id="UP000024404"/>
    </source>
</evidence>